<protein>
    <submittedName>
        <fullName evidence="1">Uncharacterized protein LOC113744672</fullName>
    </submittedName>
</protein>
<gene>
    <name evidence="1" type="ORF">FSCOSCO3_A004517</name>
</gene>
<comment type="caution">
    <text evidence="1">The sequence shown here is derived from an EMBL/GenBank/DDBJ whole genome shotgun (WGS) entry which is preliminary data.</text>
</comment>
<dbReference type="EMBL" id="CAWUFR010000004">
    <property type="protein sequence ID" value="CAK6950598.1"/>
    <property type="molecule type" value="Genomic_DNA"/>
</dbReference>
<proteinExistence type="predicted"/>
<name>A0AAV1MUV1_SCOSC</name>
<evidence type="ECO:0000313" key="2">
    <source>
        <dbReference type="Proteomes" id="UP001314229"/>
    </source>
</evidence>
<accession>A0AAV1MUV1</accession>
<sequence length="170" mass="18131">METDEPEQPTVMQRLENAEREVNRMSGDIASLLQLLTNLTLAALPAGLAPAALPTSPAPESSAPATAAAAFAPEPKIGNPERFNGDSTQVRPFLISCRLQFSLQPRTFATEGAKVGTSGPPTTGSLGCIIATGGDTHTARWMDHWNHWNSCNPVAAEAVEYNNKHTVRVL</sequence>
<evidence type="ECO:0000313" key="1">
    <source>
        <dbReference type="EMBL" id="CAK6950598.1"/>
    </source>
</evidence>
<organism evidence="1 2">
    <name type="scientific">Scomber scombrus</name>
    <name type="common">Atlantic mackerel</name>
    <name type="synonym">Scomber vernalis</name>
    <dbReference type="NCBI Taxonomy" id="13677"/>
    <lineage>
        <taxon>Eukaryota</taxon>
        <taxon>Metazoa</taxon>
        <taxon>Chordata</taxon>
        <taxon>Craniata</taxon>
        <taxon>Vertebrata</taxon>
        <taxon>Euteleostomi</taxon>
        <taxon>Actinopterygii</taxon>
        <taxon>Neopterygii</taxon>
        <taxon>Teleostei</taxon>
        <taxon>Neoteleostei</taxon>
        <taxon>Acanthomorphata</taxon>
        <taxon>Pelagiaria</taxon>
        <taxon>Scombriformes</taxon>
        <taxon>Scombridae</taxon>
        <taxon>Scomber</taxon>
    </lineage>
</organism>
<keyword evidence="2" id="KW-1185">Reference proteome</keyword>
<reference evidence="1 2" key="1">
    <citation type="submission" date="2024-01" db="EMBL/GenBank/DDBJ databases">
        <authorList>
            <person name="Alioto T."/>
            <person name="Alioto T."/>
            <person name="Gomez Garrido J."/>
        </authorList>
    </citation>
    <scope>NUCLEOTIDE SEQUENCE [LARGE SCALE GENOMIC DNA]</scope>
</reference>
<dbReference type="AlphaFoldDB" id="A0AAV1MUV1"/>
<dbReference type="Proteomes" id="UP001314229">
    <property type="component" value="Unassembled WGS sequence"/>
</dbReference>